<evidence type="ECO:0000256" key="1">
    <source>
        <dbReference type="SAM" id="MobiDB-lite"/>
    </source>
</evidence>
<evidence type="ECO:0000313" key="4">
    <source>
        <dbReference type="Proteomes" id="UP001497392"/>
    </source>
</evidence>
<feature type="region of interest" description="Disordered" evidence="1">
    <location>
        <begin position="84"/>
        <end position="117"/>
    </location>
</feature>
<evidence type="ECO:0000256" key="2">
    <source>
        <dbReference type="SAM" id="Phobius"/>
    </source>
</evidence>
<evidence type="ECO:0000313" key="3">
    <source>
        <dbReference type="EMBL" id="CAL5219045.1"/>
    </source>
</evidence>
<feature type="transmembrane region" description="Helical" evidence="2">
    <location>
        <begin position="30"/>
        <end position="52"/>
    </location>
</feature>
<proteinExistence type="predicted"/>
<protein>
    <submittedName>
        <fullName evidence="3">G804 protein</fullName>
    </submittedName>
</protein>
<gene>
    <name evidence="3" type="primary">g804</name>
    <name evidence="3" type="ORF">VP750_LOCUS704</name>
</gene>
<feature type="compositionally biased region" description="Polar residues" evidence="1">
    <location>
        <begin position="90"/>
        <end position="106"/>
    </location>
</feature>
<dbReference type="EMBL" id="CAXHTA020000002">
    <property type="protein sequence ID" value="CAL5219045.1"/>
    <property type="molecule type" value="Genomic_DNA"/>
</dbReference>
<accession>A0ABP1FKB6</accession>
<keyword evidence="2" id="KW-0472">Membrane</keyword>
<keyword evidence="4" id="KW-1185">Reference proteome</keyword>
<dbReference type="Proteomes" id="UP001497392">
    <property type="component" value="Unassembled WGS sequence"/>
</dbReference>
<comment type="caution">
    <text evidence="3">The sequence shown here is derived from an EMBL/GenBank/DDBJ whole genome shotgun (WGS) entry which is preliminary data.</text>
</comment>
<name>A0ABP1FKB6_9CHLO</name>
<sequence>MLTVRDGALLAAGMWFAGASTFFYRRKQTLPFKVAYFLSWPTLGSAIILVMMPNEDKMRQALQTSGTADDSRIAEIRQATQMQLEKIRQTAEQSRQPGASMQSWQESLREVRDQAPK</sequence>
<keyword evidence="2" id="KW-0812">Transmembrane</keyword>
<organism evidence="3 4">
    <name type="scientific">Coccomyxa viridis</name>
    <dbReference type="NCBI Taxonomy" id="1274662"/>
    <lineage>
        <taxon>Eukaryota</taxon>
        <taxon>Viridiplantae</taxon>
        <taxon>Chlorophyta</taxon>
        <taxon>core chlorophytes</taxon>
        <taxon>Trebouxiophyceae</taxon>
        <taxon>Trebouxiophyceae incertae sedis</taxon>
        <taxon>Coccomyxaceae</taxon>
        <taxon>Coccomyxa</taxon>
    </lineage>
</organism>
<feature type="transmembrane region" description="Helical" evidence="2">
    <location>
        <begin position="7"/>
        <end position="24"/>
    </location>
</feature>
<keyword evidence="2" id="KW-1133">Transmembrane helix</keyword>
<feature type="compositionally biased region" description="Basic and acidic residues" evidence="1">
    <location>
        <begin position="107"/>
        <end position="117"/>
    </location>
</feature>
<reference evidence="3 4" key="1">
    <citation type="submission" date="2024-06" db="EMBL/GenBank/DDBJ databases">
        <authorList>
            <person name="Kraege A."/>
            <person name="Thomma B."/>
        </authorList>
    </citation>
    <scope>NUCLEOTIDE SEQUENCE [LARGE SCALE GENOMIC DNA]</scope>
</reference>